<dbReference type="PROSITE" id="PS50075">
    <property type="entry name" value="CARRIER"/>
    <property type="match status" value="1"/>
</dbReference>
<dbReference type="InterPro" id="IPR001031">
    <property type="entry name" value="Thioesterase"/>
</dbReference>
<dbReference type="SMART" id="SM00823">
    <property type="entry name" value="PKS_PP"/>
    <property type="match status" value="1"/>
</dbReference>
<dbReference type="STRING" id="455432.AWN90_29200"/>
<sequence>MHDSHHATTVTRPRVRQVPLSFGQQRLWVLAQIDDANAAYNEAMAFDLRGSLDRTLLARALDALVARHEALRTRLIPADGEVWQHIDPPDTGFALEVVDLTGDPDADRRLREIRRLDAETPFDASRGPLARGHLVVLGPQHHVLLATVHHIVFDGASRDIFLRELGVYYTAFRRGVDPELPELPWQYADYARWQRDWLAGDEPSAQADYWTRTLADVPPMLDLPTDRPRPAEQRYHGARVPVVLDEDLTAALTSLADAHGVTVYSAILSGWAVLLSRLTGATDLVVGVPTANRRRGQVAGLIGFFVNSLPVRVDLSESPTGAVLLGRVQRSLRGALRHVDLPFERVVEAVNPPRSPAHSPLFQTMLAWVPTLHGLLELADVRVEPLDMPDAPAKFDLALGLADENGRIVGHLDYSTGLFDPETVARFARYLVRVLTELTAHPDRPVADLELLDPAELRKLVGDWSIGEPTADRPATLIQRFADRSRTHPTAPALVCDGVTVDYATLRRRANRVAHGLLARGIGRNHVVALHAHRTPDLIVGILGILTSGAAYLPLDPAQPADRLSAMITDAAPSLILTDSELPPTERTTPVIPACFWPESPGTQQVTRDPGQKHAGITRGHAAIARERAAITSDHTGNTSDHTGNTSDHTGNTSDHAGRAKGHCSADASDSTAVRTLAGAGPARVEWVAVAAVEAECDDDPEIPVGPADLAYVIYTSGSTGRPKGVAVPHGSVLNLLDQWVMRFGALPGAPASAWSSIGFDGAVHEILLPLTTGAVLHLVPERLRGDPAALLRWMVECRIESAFLPPAYVRWIDEDPRARLAGLVLRQLLTGVESLPETALARLRVEVPGLRVCYGYGPTEATVYGTALTDPAPRERAAPIGRPVPGTRLYLLDARLRPVPAGVVGEIYLAGKGLARGYLRRPDSTADRFVADPMVTGERMYRTGDLARWLPDGTAEYLGRRDDQIKLRGFRIEPGEVQAALVRLPGVREAAVLVDRSPSGEPRLVAGLARSGAPRSAHEWRAELSKRLPDYMIPAVFVETEHLPLNRSGKLDRAALLELAHASVTEVVNAASPRDHIELGLYRIWRNTLLHPGIGITDNFFDIGGTSISAIKVAHAIESEFGRAIPVQQLMLHPTIEALAALLRTGGGSNAPGSVIELRSGSGDQRVVCVHPAGGTAFCYLPLAAGLPDDVGVVGIQSPGLNPGETPLLSVEAMAEEYLRLIEPGRDETIVLCGLSYGGLVAHEMGRRLALAGHERVGVVLLDTVGSVAPDAIEPVAAEEFREKLIRFNGMYPGIDDAQVDRYYRIYNHNRMTARAYEPPPSPTRTVFVQAVGDEADPADIAAGADFWRERATGDLAIEPVSCGHWDMLEADQLPRVAELISAELALLSAAASPASIVLES</sequence>
<comment type="caution">
    <text evidence="6">The sequence shown here is derived from an EMBL/GenBank/DDBJ whole genome shotgun (WGS) entry which is preliminary data.</text>
</comment>
<keyword evidence="3" id="KW-0597">Phosphoprotein</keyword>
<dbReference type="OrthoDB" id="3671989at2"/>
<dbReference type="InterPro" id="IPR020845">
    <property type="entry name" value="AMP-binding_CS"/>
</dbReference>
<proteinExistence type="predicted"/>
<evidence type="ECO:0000313" key="6">
    <source>
        <dbReference type="EMBL" id="KZM72844.1"/>
    </source>
</evidence>
<dbReference type="InterPro" id="IPR001242">
    <property type="entry name" value="Condensation_dom"/>
</dbReference>
<feature type="region of interest" description="Disordered" evidence="4">
    <location>
        <begin position="630"/>
        <end position="670"/>
    </location>
</feature>
<dbReference type="PANTHER" id="PTHR45527:SF1">
    <property type="entry name" value="FATTY ACID SYNTHASE"/>
    <property type="match status" value="1"/>
</dbReference>
<dbReference type="PANTHER" id="PTHR45527">
    <property type="entry name" value="NONRIBOSOMAL PEPTIDE SYNTHETASE"/>
    <property type="match status" value="1"/>
</dbReference>
<dbReference type="UniPathway" id="UPA00011"/>
<evidence type="ECO:0000256" key="4">
    <source>
        <dbReference type="SAM" id="MobiDB-lite"/>
    </source>
</evidence>
<dbReference type="Gene3D" id="3.30.300.30">
    <property type="match status" value="1"/>
</dbReference>
<dbReference type="GO" id="GO:0005737">
    <property type="term" value="C:cytoplasm"/>
    <property type="evidence" value="ECO:0007669"/>
    <property type="project" value="TreeGrafter"/>
</dbReference>
<name>A0A164LXJ4_9NOCA</name>
<dbReference type="GO" id="GO:0043041">
    <property type="term" value="P:amino acid activation for nonribosomal peptide biosynthetic process"/>
    <property type="evidence" value="ECO:0007669"/>
    <property type="project" value="TreeGrafter"/>
</dbReference>
<protein>
    <submittedName>
        <fullName evidence="6">Non-ribosomal peptide synthetase</fullName>
    </submittedName>
</protein>
<dbReference type="InterPro" id="IPR045851">
    <property type="entry name" value="AMP-bd_C_sf"/>
</dbReference>
<dbReference type="Gene3D" id="3.30.559.30">
    <property type="entry name" value="Nonribosomal peptide synthetase, condensation domain"/>
    <property type="match status" value="1"/>
</dbReference>
<dbReference type="Pfam" id="PF00501">
    <property type="entry name" value="AMP-binding"/>
    <property type="match status" value="1"/>
</dbReference>
<dbReference type="Gene3D" id="3.40.50.980">
    <property type="match status" value="2"/>
</dbReference>
<dbReference type="InterPro" id="IPR025110">
    <property type="entry name" value="AMP-bd_C"/>
</dbReference>
<dbReference type="SUPFAM" id="SSF52777">
    <property type="entry name" value="CoA-dependent acyltransferases"/>
    <property type="match status" value="2"/>
</dbReference>
<dbReference type="InterPro" id="IPR023213">
    <property type="entry name" value="CAT-like_dom_sf"/>
</dbReference>
<gene>
    <name evidence="6" type="ORF">AWN90_29200</name>
</gene>
<evidence type="ECO:0000313" key="7">
    <source>
        <dbReference type="Proteomes" id="UP000076512"/>
    </source>
</evidence>
<keyword evidence="7" id="KW-1185">Reference proteome</keyword>
<evidence type="ECO:0000256" key="1">
    <source>
        <dbReference type="ARBA" id="ARBA00001957"/>
    </source>
</evidence>
<evidence type="ECO:0000256" key="3">
    <source>
        <dbReference type="ARBA" id="ARBA00022553"/>
    </source>
</evidence>
<accession>A0A164LXJ4</accession>
<dbReference type="InterPro" id="IPR000873">
    <property type="entry name" value="AMP-dep_synth/lig_dom"/>
</dbReference>
<dbReference type="CDD" id="cd19531">
    <property type="entry name" value="LCL_NRPS-like"/>
    <property type="match status" value="1"/>
</dbReference>
<dbReference type="InterPro" id="IPR020806">
    <property type="entry name" value="PKS_PP-bd"/>
</dbReference>
<dbReference type="GO" id="GO:0008610">
    <property type="term" value="P:lipid biosynthetic process"/>
    <property type="evidence" value="ECO:0007669"/>
    <property type="project" value="UniProtKB-ARBA"/>
</dbReference>
<dbReference type="InterPro" id="IPR042099">
    <property type="entry name" value="ANL_N_sf"/>
</dbReference>
<dbReference type="EMBL" id="LWGR01000007">
    <property type="protein sequence ID" value="KZM72844.1"/>
    <property type="molecule type" value="Genomic_DNA"/>
</dbReference>
<dbReference type="SUPFAM" id="SSF56801">
    <property type="entry name" value="Acetyl-CoA synthetase-like"/>
    <property type="match status" value="1"/>
</dbReference>
<dbReference type="InterPro" id="IPR020802">
    <property type="entry name" value="TesA-like"/>
</dbReference>
<dbReference type="Gene3D" id="3.40.50.12780">
    <property type="entry name" value="N-terminal domain of ligase-like"/>
    <property type="match status" value="1"/>
</dbReference>
<feature type="compositionally biased region" description="Polar residues" evidence="4">
    <location>
        <begin position="633"/>
        <end position="655"/>
    </location>
</feature>
<dbReference type="SMART" id="SM00824">
    <property type="entry name" value="PKS_TE"/>
    <property type="match status" value="1"/>
</dbReference>
<dbReference type="Pfam" id="PF00975">
    <property type="entry name" value="Thioesterase"/>
    <property type="match status" value="1"/>
</dbReference>
<dbReference type="GO" id="GO:0003824">
    <property type="term" value="F:catalytic activity"/>
    <property type="evidence" value="ECO:0007669"/>
    <property type="project" value="InterPro"/>
</dbReference>
<dbReference type="Pfam" id="PF00550">
    <property type="entry name" value="PP-binding"/>
    <property type="match status" value="1"/>
</dbReference>
<dbReference type="SUPFAM" id="SSF53474">
    <property type="entry name" value="alpha/beta-Hydrolases"/>
    <property type="match status" value="1"/>
</dbReference>
<dbReference type="GO" id="GO:0044550">
    <property type="term" value="P:secondary metabolite biosynthetic process"/>
    <property type="evidence" value="ECO:0007669"/>
    <property type="project" value="TreeGrafter"/>
</dbReference>
<dbReference type="SUPFAM" id="SSF47336">
    <property type="entry name" value="ACP-like"/>
    <property type="match status" value="1"/>
</dbReference>
<organism evidence="6 7">
    <name type="scientific">Nocardia terpenica</name>
    <dbReference type="NCBI Taxonomy" id="455432"/>
    <lineage>
        <taxon>Bacteria</taxon>
        <taxon>Bacillati</taxon>
        <taxon>Actinomycetota</taxon>
        <taxon>Actinomycetes</taxon>
        <taxon>Mycobacteriales</taxon>
        <taxon>Nocardiaceae</taxon>
        <taxon>Nocardia</taxon>
    </lineage>
</organism>
<evidence type="ECO:0000256" key="2">
    <source>
        <dbReference type="ARBA" id="ARBA00022450"/>
    </source>
</evidence>
<dbReference type="GO" id="GO:0031177">
    <property type="term" value="F:phosphopantetheine binding"/>
    <property type="evidence" value="ECO:0007669"/>
    <property type="project" value="InterPro"/>
</dbReference>
<dbReference type="InterPro" id="IPR029058">
    <property type="entry name" value="AB_hydrolase_fold"/>
</dbReference>
<dbReference type="Gene3D" id="3.40.50.1820">
    <property type="entry name" value="alpha/beta hydrolase"/>
    <property type="match status" value="1"/>
</dbReference>
<dbReference type="InterPro" id="IPR009081">
    <property type="entry name" value="PP-bd_ACP"/>
</dbReference>
<keyword evidence="2" id="KW-0596">Phosphopantetheine</keyword>
<dbReference type="Pfam" id="PF13193">
    <property type="entry name" value="AMP-binding_C"/>
    <property type="match status" value="1"/>
</dbReference>
<dbReference type="Proteomes" id="UP000076512">
    <property type="component" value="Unassembled WGS sequence"/>
</dbReference>
<dbReference type="Gene3D" id="3.30.559.10">
    <property type="entry name" value="Chloramphenicol acetyltransferase-like domain"/>
    <property type="match status" value="1"/>
</dbReference>
<dbReference type="RefSeq" id="WP_082871479.1">
    <property type="nucleotide sequence ID" value="NZ_JABMCZ010000004.1"/>
</dbReference>
<feature type="domain" description="Carrier" evidence="5">
    <location>
        <begin position="1073"/>
        <end position="1148"/>
    </location>
</feature>
<comment type="cofactor">
    <cofactor evidence="1">
        <name>pantetheine 4'-phosphate</name>
        <dbReference type="ChEBI" id="CHEBI:47942"/>
    </cofactor>
</comment>
<dbReference type="Pfam" id="PF00668">
    <property type="entry name" value="Condensation"/>
    <property type="match status" value="1"/>
</dbReference>
<dbReference type="FunFam" id="2.30.38.10:FF:000001">
    <property type="entry name" value="Non-ribosomal peptide synthetase PvdI"/>
    <property type="match status" value="1"/>
</dbReference>
<dbReference type="InterPro" id="IPR036736">
    <property type="entry name" value="ACP-like_sf"/>
</dbReference>
<evidence type="ECO:0000259" key="5">
    <source>
        <dbReference type="PROSITE" id="PS50075"/>
    </source>
</evidence>
<reference evidence="6 7" key="1">
    <citation type="submission" date="2016-04" db="EMBL/GenBank/DDBJ databases">
        <authorList>
            <person name="Evans L.H."/>
            <person name="Alamgir A."/>
            <person name="Owens N."/>
            <person name="Weber N.D."/>
            <person name="Virtaneva K."/>
            <person name="Barbian K."/>
            <person name="Babar A."/>
            <person name="Rosenke K."/>
        </authorList>
    </citation>
    <scope>NUCLEOTIDE SEQUENCE [LARGE SCALE GENOMIC DNA]</scope>
    <source>
        <strain evidence="6 7">IFM 0406</strain>
    </source>
</reference>
<dbReference type="PROSITE" id="PS00455">
    <property type="entry name" value="AMP_BINDING"/>
    <property type="match status" value="1"/>
</dbReference>
<dbReference type="Gene3D" id="1.10.1200.10">
    <property type="entry name" value="ACP-like"/>
    <property type="match status" value="1"/>
</dbReference>